<evidence type="ECO:0000256" key="2">
    <source>
        <dbReference type="ARBA" id="ARBA00023163"/>
    </source>
</evidence>
<feature type="region of interest" description="Disordered" evidence="5">
    <location>
        <begin position="1"/>
        <end position="76"/>
    </location>
</feature>
<keyword evidence="4" id="KW-0175">Coiled coil</keyword>
<accession>A0A8J5P9S2</accession>
<dbReference type="CDD" id="cd12148">
    <property type="entry name" value="fungal_TF_MHR"/>
    <property type="match status" value="1"/>
</dbReference>
<gene>
    <name evidence="7" type="ORF">Forpe1208_v006961</name>
</gene>
<sequence length="813" mass="89623">MSTAQTPPIRQTGSIVRGNNGETSGEVTGDGTVSNDNNDRDNQVDATQVQTSSQGNNNASRGSQPQRLHKPKTKRGKYISKACNECKRRKSKCNGQQPCERCVQHSLNCIYAPSTSTSQSDSSTKVIKSLSQKVAQLQENLQELRNNRRTSAVTAVSPGEGLESASQTSLRRPLSRHALSTTAQGDAADLAIHVHTTPPTITPSSTGQPRQPAVNYTFNLELARQHLRAQGSRAGDFESSDPANLSESLLNGPLVAPESWNFTKSTIDPLWLIDKQEALRLCHVYEEEIGNSYPFLTLSGLVENAHKLYDAMEAGSRSGFAFPSLPGPPLITADEIDILRLALSSALTIETGGSSGLGNALFAKAQERISNKIWESPSLDSISLFTLMEGQPAITSLTILTIIQAIHSFLSGDDLQAWRLIGIPARSCLELRLHQATTYTTMFKRPFERKMAIRMFWSVHTLDRRWSFGAGLPFIIQSNDIDSNIPWPDDEVPYLHAMVAYNRIGAKVWATLYNAGSTASNVPRDEIEFLHYSVERWYKEIPTILKLPEDGARVLGRGHHRLQILLYLRACQMKILLHQSALHAIPRPARDTSQVQMLVSIAKDMIQKLHHLNQTTDIYQTQQVCFNHFLISALGVIFLAVALEPAVYRDSVRQEFNIALDLVRGFSKRSYVSRRLWKMIRGLQQVGVRLGISAPNQEGRTAQATPQATPRQRGRMPSPLIPATPNPARESPQASEAWLNNGIMADRAGGFGILDGMEMTLSLDDFLTAAENDDGLWGTSLSPGTGDQLVQGTLNPSIDLAKLDFSQMLDSFL</sequence>
<dbReference type="InterPro" id="IPR001138">
    <property type="entry name" value="Zn2Cys6_DnaBD"/>
</dbReference>
<proteinExistence type="predicted"/>
<feature type="compositionally biased region" description="Basic residues" evidence="5">
    <location>
        <begin position="67"/>
        <end position="76"/>
    </location>
</feature>
<evidence type="ECO:0000256" key="1">
    <source>
        <dbReference type="ARBA" id="ARBA00023015"/>
    </source>
</evidence>
<feature type="compositionally biased region" description="Polar residues" evidence="5">
    <location>
        <begin position="694"/>
        <end position="710"/>
    </location>
</feature>
<dbReference type="PANTHER" id="PTHR47424">
    <property type="entry name" value="REGULATORY PROTEIN GAL4"/>
    <property type="match status" value="1"/>
</dbReference>
<feature type="compositionally biased region" description="Polar residues" evidence="5">
    <location>
        <begin position="20"/>
        <end position="36"/>
    </location>
</feature>
<evidence type="ECO:0000256" key="3">
    <source>
        <dbReference type="ARBA" id="ARBA00023242"/>
    </source>
</evidence>
<dbReference type="CDD" id="cd00067">
    <property type="entry name" value="GAL4"/>
    <property type="match status" value="1"/>
</dbReference>
<comment type="caution">
    <text evidence="7">The sequence shown here is derived from an EMBL/GenBank/DDBJ whole genome shotgun (WGS) entry which is preliminary data.</text>
</comment>
<protein>
    <submittedName>
        <fullName evidence="7">Putative transcriptional regulatory protein</fullName>
    </submittedName>
</protein>
<dbReference type="InterPro" id="IPR007219">
    <property type="entry name" value="XnlR_reg_dom"/>
</dbReference>
<feature type="domain" description="Zn(2)-C6 fungal-type" evidence="6">
    <location>
        <begin position="82"/>
        <end position="111"/>
    </location>
</feature>
<dbReference type="PROSITE" id="PS00463">
    <property type="entry name" value="ZN2_CY6_FUNGAL_1"/>
    <property type="match status" value="1"/>
</dbReference>
<evidence type="ECO:0000313" key="7">
    <source>
        <dbReference type="EMBL" id="KAG7414585.1"/>
    </source>
</evidence>
<dbReference type="Pfam" id="PF04082">
    <property type="entry name" value="Fungal_trans"/>
    <property type="match status" value="1"/>
</dbReference>
<evidence type="ECO:0000256" key="5">
    <source>
        <dbReference type="SAM" id="MobiDB-lite"/>
    </source>
</evidence>
<dbReference type="InterPro" id="IPR051127">
    <property type="entry name" value="Fungal_SecMet_Regulators"/>
</dbReference>
<evidence type="ECO:0000256" key="4">
    <source>
        <dbReference type="SAM" id="Coils"/>
    </source>
</evidence>
<keyword evidence="2" id="KW-0804">Transcription</keyword>
<dbReference type="PANTHER" id="PTHR47424:SF5">
    <property type="entry name" value="ZN(II)2CYS6 TRANSCRIPTION FACTOR (EUROFUNG)"/>
    <property type="match status" value="1"/>
</dbReference>
<reference evidence="7" key="1">
    <citation type="submission" date="2021-04" db="EMBL/GenBank/DDBJ databases">
        <title>First draft genome resource for Brassicaceae pathogens Fusarium oxysporum f. sp. raphani and Fusarium oxysporum f. sp. rapae.</title>
        <authorList>
            <person name="Asai S."/>
        </authorList>
    </citation>
    <scope>NUCLEOTIDE SEQUENCE</scope>
    <source>
        <strain evidence="7">Tf1208</strain>
    </source>
</reference>
<name>A0A8J5P9S2_FUSOX</name>
<dbReference type="SMART" id="SM00066">
    <property type="entry name" value="GAL4"/>
    <property type="match status" value="1"/>
</dbReference>
<dbReference type="AlphaFoldDB" id="A0A8J5P9S2"/>
<dbReference type="GO" id="GO:0000981">
    <property type="term" value="F:DNA-binding transcription factor activity, RNA polymerase II-specific"/>
    <property type="evidence" value="ECO:0007669"/>
    <property type="project" value="InterPro"/>
</dbReference>
<dbReference type="GO" id="GO:0000435">
    <property type="term" value="P:positive regulation of transcription from RNA polymerase II promoter by galactose"/>
    <property type="evidence" value="ECO:0007669"/>
    <property type="project" value="TreeGrafter"/>
</dbReference>
<feature type="compositionally biased region" description="Polar residues" evidence="5">
    <location>
        <begin position="1"/>
        <end position="14"/>
    </location>
</feature>
<dbReference type="PROSITE" id="PS50048">
    <property type="entry name" value="ZN2_CY6_FUNGAL_2"/>
    <property type="match status" value="1"/>
</dbReference>
<evidence type="ECO:0000313" key="8">
    <source>
        <dbReference type="Proteomes" id="UP000694050"/>
    </source>
</evidence>
<feature type="region of interest" description="Disordered" evidence="5">
    <location>
        <begin position="694"/>
        <end position="719"/>
    </location>
</feature>
<dbReference type="Pfam" id="PF00172">
    <property type="entry name" value="Zn_clus"/>
    <property type="match status" value="1"/>
</dbReference>
<dbReference type="GO" id="GO:0000978">
    <property type="term" value="F:RNA polymerase II cis-regulatory region sequence-specific DNA binding"/>
    <property type="evidence" value="ECO:0007669"/>
    <property type="project" value="TreeGrafter"/>
</dbReference>
<dbReference type="GO" id="GO:0008270">
    <property type="term" value="F:zinc ion binding"/>
    <property type="evidence" value="ECO:0007669"/>
    <property type="project" value="InterPro"/>
</dbReference>
<keyword evidence="3" id="KW-0539">Nucleus</keyword>
<dbReference type="Proteomes" id="UP000694050">
    <property type="component" value="Unassembled WGS sequence"/>
</dbReference>
<organism evidence="7 8">
    <name type="scientific">Fusarium oxysporum f. sp. rapae</name>
    <dbReference type="NCBI Taxonomy" id="485398"/>
    <lineage>
        <taxon>Eukaryota</taxon>
        <taxon>Fungi</taxon>
        <taxon>Dikarya</taxon>
        <taxon>Ascomycota</taxon>
        <taxon>Pezizomycotina</taxon>
        <taxon>Sordariomycetes</taxon>
        <taxon>Hypocreomycetidae</taxon>
        <taxon>Hypocreales</taxon>
        <taxon>Nectriaceae</taxon>
        <taxon>Fusarium</taxon>
        <taxon>Fusarium oxysporum species complex</taxon>
    </lineage>
</organism>
<evidence type="ECO:0000259" key="6">
    <source>
        <dbReference type="PROSITE" id="PS50048"/>
    </source>
</evidence>
<feature type="compositionally biased region" description="Polar residues" evidence="5">
    <location>
        <begin position="44"/>
        <end position="66"/>
    </location>
</feature>
<dbReference type="GO" id="GO:0006351">
    <property type="term" value="P:DNA-templated transcription"/>
    <property type="evidence" value="ECO:0007669"/>
    <property type="project" value="InterPro"/>
</dbReference>
<keyword evidence="1" id="KW-0805">Transcription regulation</keyword>
<feature type="coiled-coil region" evidence="4">
    <location>
        <begin position="127"/>
        <end position="154"/>
    </location>
</feature>
<dbReference type="SMART" id="SM00906">
    <property type="entry name" value="Fungal_trans"/>
    <property type="match status" value="1"/>
</dbReference>
<dbReference type="GO" id="GO:0005634">
    <property type="term" value="C:nucleus"/>
    <property type="evidence" value="ECO:0007669"/>
    <property type="project" value="TreeGrafter"/>
</dbReference>
<dbReference type="EMBL" id="JAELUQ010000005">
    <property type="protein sequence ID" value="KAG7414585.1"/>
    <property type="molecule type" value="Genomic_DNA"/>
</dbReference>